<dbReference type="PANTHER" id="PTHR21490">
    <property type="entry name" value="ENKURIN-RELATED"/>
    <property type="match status" value="1"/>
</dbReference>
<keyword evidence="5" id="KW-0966">Cell projection</keyword>
<reference evidence="8" key="1">
    <citation type="submission" date="2020-05" db="EMBL/GenBank/DDBJ databases">
        <title>Phylogenomic resolution of chytrid fungi.</title>
        <authorList>
            <person name="Stajich J.E."/>
            <person name="Amses K."/>
            <person name="Simmons R."/>
            <person name="Seto K."/>
            <person name="Myers J."/>
            <person name="Bonds A."/>
            <person name="Quandt C.A."/>
            <person name="Barry K."/>
            <person name="Liu P."/>
            <person name="Grigoriev I."/>
            <person name="Longcore J.E."/>
            <person name="James T.Y."/>
        </authorList>
    </citation>
    <scope>NUCLEOTIDE SEQUENCE</scope>
    <source>
        <strain evidence="8">JEL0379</strain>
    </source>
</reference>
<dbReference type="InterPro" id="IPR027012">
    <property type="entry name" value="Enkurin_dom"/>
</dbReference>
<feature type="compositionally biased region" description="Basic and acidic residues" evidence="6">
    <location>
        <begin position="204"/>
        <end position="219"/>
    </location>
</feature>
<dbReference type="EMBL" id="JADGJQ010000038">
    <property type="protein sequence ID" value="KAJ3176753.1"/>
    <property type="molecule type" value="Genomic_DNA"/>
</dbReference>
<feature type="region of interest" description="Disordered" evidence="6">
    <location>
        <begin position="75"/>
        <end position="245"/>
    </location>
</feature>
<gene>
    <name evidence="8" type="ORF">HDU87_004892</name>
</gene>
<feature type="compositionally biased region" description="Low complexity" evidence="6">
    <location>
        <begin position="118"/>
        <end position="130"/>
    </location>
</feature>
<feature type="domain" description="Enkurin" evidence="7">
    <location>
        <begin position="233"/>
        <end position="336"/>
    </location>
</feature>
<keyword evidence="4" id="KW-0206">Cytoskeleton</keyword>
<sequence length="337" mass="36699">MLRTPHRPIDQPTILVTVNPSTPAPIPVNSASESVYSLVYGLADQPAPLYRSRHAGRVRAAAKQPQGLNASFQRLATDDSRAATVPKTVPSTNTGLYTTPAGRTGSVKRVPPPRPGEKSSTLSKSSSSLTMRKTPPAASSTSSSTSLSSLKSARKSASRVPISHRTPAASKKQTPPTTKLVPQRENRKSSGQTAKIAPAVESSSHYREEDPAEHSETDAPRQVPDAAAENKEEEEELLEQLPTQRDLQQYDQDCHSQQGMIRARGPGVARLLTNQERVDILARLNVHWEHLSSAYRRLPISSDSPSKLRRKRNLESELQNVEADIKKFSGSSVSVID</sequence>
<dbReference type="GO" id="GO:0005856">
    <property type="term" value="C:cytoskeleton"/>
    <property type="evidence" value="ECO:0007669"/>
    <property type="project" value="UniProtKB-SubCell"/>
</dbReference>
<feature type="compositionally biased region" description="Low complexity" evidence="6">
    <location>
        <begin position="137"/>
        <end position="151"/>
    </location>
</feature>
<accession>A0AAD5TN44</accession>
<evidence type="ECO:0000256" key="2">
    <source>
        <dbReference type="ARBA" id="ARBA00004245"/>
    </source>
</evidence>
<evidence type="ECO:0000256" key="4">
    <source>
        <dbReference type="ARBA" id="ARBA00023212"/>
    </source>
</evidence>
<dbReference type="Pfam" id="PF13864">
    <property type="entry name" value="Enkurin"/>
    <property type="match status" value="1"/>
</dbReference>
<dbReference type="Proteomes" id="UP001212152">
    <property type="component" value="Unassembled WGS sequence"/>
</dbReference>
<evidence type="ECO:0000313" key="8">
    <source>
        <dbReference type="EMBL" id="KAJ3176753.1"/>
    </source>
</evidence>
<proteinExistence type="predicted"/>
<organism evidence="8 9">
    <name type="scientific">Geranomyces variabilis</name>
    <dbReference type="NCBI Taxonomy" id="109894"/>
    <lineage>
        <taxon>Eukaryota</taxon>
        <taxon>Fungi</taxon>
        <taxon>Fungi incertae sedis</taxon>
        <taxon>Chytridiomycota</taxon>
        <taxon>Chytridiomycota incertae sedis</taxon>
        <taxon>Chytridiomycetes</taxon>
        <taxon>Spizellomycetales</taxon>
        <taxon>Powellomycetaceae</taxon>
        <taxon>Geranomyces</taxon>
    </lineage>
</organism>
<dbReference type="AlphaFoldDB" id="A0AAD5TN44"/>
<comment type="subcellular location">
    <subcellularLocation>
        <location evidence="1">Cell projection</location>
        <location evidence="1">Cilium</location>
    </subcellularLocation>
    <subcellularLocation>
        <location evidence="2">Cytoplasm</location>
        <location evidence="2">Cytoskeleton</location>
    </subcellularLocation>
</comment>
<keyword evidence="3" id="KW-0963">Cytoplasm</keyword>
<evidence type="ECO:0000256" key="5">
    <source>
        <dbReference type="ARBA" id="ARBA00023273"/>
    </source>
</evidence>
<comment type="caution">
    <text evidence="8">The sequence shown here is derived from an EMBL/GenBank/DDBJ whole genome shotgun (WGS) entry which is preliminary data.</text>
</comment>
<protein>
    <recommendedName>
        <fullName evidence="7">Enkurin domain-containing protein</fullName>
    </recommendedName>
</protein>
<evidence type="ECO:0000259" key="7">
    <source>
        <dbReference type="PROSITE" id="PS51665"/>
    </source>
</evidence>
<evidence type="ECO:0000256" key="1">
    <source>
        <dbReference type="ARBA" id="ARBA00004138"/>
    </source>
</evidence>
<evidence type="ECO:0000256" key="3">
    <source>
        <dbReference type="ARBA" id="ARBA00022490"/>
    </source>
</evidence>
<evidence type="ECO:0000256" key="6">
    <source>
        <dbReference type="SAM" id="MobiDB-lite"/>
    </source>
</evidence>
<dbReference type="PROSITE" id="PS51665">
    <property type="entry name" value="ENKURIN"/>
    <property type="match status" value="1"/>
</dbReference>
<name>A0AAD5TN44_9FUNG</name>
<evidence type="ECO:0000313" key="9">
    <source>
        <dbReference type="Proteomes" id="UP001212152"/>
    </source>
</evidence>
<dbReference type="InterPro" id="IPR052102">
    <property type="entry name" value="Enkurin_domain-protein"/>
</dbReference>
<keyword evidence="9" id="KW-1185">Reference proteome</keyword>
<dbReference type="GO" id="GO:0005929">
    <property type="term" value="C:cilium"/>
    <property type="evidence" value="ECO:0007669"/>
    <property type="project" value="UniProtKB-SubCell"/>
</dbReference>